<evidence type="ECO:0000313" key="1">
    <source>
        <dbReference type="EMBL" id="XBS53828.1"/>
    </source>
</evidence>
<protein>
    <submittedName>
        <fullName evidence="1">Uncharacterized protein</fullName>
    </submittedName>
</protein>
<gene>
    <name evidence="1" type="ORF">ABFV83_18805</name>
</gene>
<name>A0AAU7PNA6_9FIRM</name>
<sequence length="198" mass="21809">MNNTAAGRRGSITQVGSILHIDNALVENVYTSNSRTGYVIVSYSNPGQNEMVYIELLQLNIGWDTILVNQFGDPISLCTIEKGMWVSAEFSSAMTKSIPPQSKAYRIVAILQKPLFRITTDRIVSVDVKNGFLNTGNPGDKADQMRFVVSQVTEILDQNDNPIPLGSLQPGQLVKVEHANFQTASIPPQSIAYRIKLI</sequence>
<accession>A0AAU7PNA6</accession>
<proteinExistence type="predicted"/>
<dbReference type="EMBL" id="CP157940">
    <property type="protein sequence ID" value="XBS53828.1"/>
    <property type="molecule type" value="Genomic_DNA"/>
</dbReference>
<organism evidence="1">
    <name type="scientific">Lacrimispora sp. BS-2</name>
    <dbReference type="NCBI Taxonomy" id="3151850"/>
    <lineage>
        <taxon>Bacteria</taxon>
        <taxon>Bacillati</taxon>
        <taxon>Bacillota</taxon>
        <taxon>Clostridia</taxon>
        <taxon>Lachnospirales</taxon>
        <taxon>Lachnospiraceae</taxon>
        <taxon>Lacrimispora</taxon>
    </lineage>
</organism>
<dbReference type="RefSeq" id="WP_349946058.1">
    <property type="nucleotide sequence ID" value="NZ_CP157940.1"/>
</dbReference>
<reference evidence="1" key="1">
    <citation type="submission" date="2024-06" db="EMBL/GenBank/DDBJ databases">
        <title>Lacrimispora cavernae sp. nov., a novel anaerobe isolated from bat guano pile inside a cave.</title>
        <authorList>
            <person name="Miller S.L."/>
            <person name="Lu N."/>
            <person name="King J."/>
            <person name="Sankaranarayanan K."/>
            <person name="Lawson P.A."/>
        </authorList>
    </citation>
    <scope>NUCLEOTIDE SEQUENCE</scope>
    <source>
        <strain evidence="1">BS-2</strain>
    </source>
</reference>
<dbReference type="AlphaFoldDB" id="A0AAU7PNA6"/>